<dbReference type="PROSITE" id="PS51012">
    <property type="entry name" value="ABC_TM2"/>
    <property type="match status" value="1"/>
</dbReference>
<sequence length="249" mass="26621">MTPRITLAVARRVLHQLRRDPRTIALLLLVPCLVLLLLWWVFSEVAGGNIINSFGPALIAFMPFTVMFIVTSVTMLRERTAGTLERMLAMPTGRADILLGYALALLAVCFVQSALVIGLGVGILGMEVGGPIWALLLVALADSFLGTALGLAVSAFARTEFQAVQFMPALVFPQLLLCGLFIPRENMPGAAQAISDFLPLTYAINAMQGVQAGVDGQVASGTWTDLLIVVGIAVVVLALGTFTLRRRTD</sequence>
<evidence type="ECO:0000256" key="9">
    <source>
        <dbReference type="RuleBase" id="RU361157"/>
    </source>
</evidence>
<keyword evidence="4 9" id="KW-1003">Cell membrane</keyword>
<dbReference type="Proteomes" id="UP001056455">
    <property type="component" value="Chromosome"/>
</dbReference>
<feature type="transmembrane region" description="Helical" evidence="9">
    <location>
        <begin position="21"/>
        <end position="42"/>
    </location>
</feature>
<comment type="subcellular location">
    <subcellularLocation>
        <location evidence="1 9">Cell membrane</location>
        <topology evidence="1 9">Multi-pass membrane protein</topology>
    </subcellularLocation>
</comment>
<evidence type="ECO:0000256" key="6">
    <source>
        <dbReference type="ARBA" id="ARBA00022989"/>
    </source>
</evidence>
<organism evidence="11 12">
    <name type="scientific">Ornithinimicrobium faecis</name>
    <dbReference type="NCBI Taxonomy" id="2934158"/>
    <lineage>
        <taxon>Bacteria</taxon>
        <taxon>Bacillati</taxon>
        <taxon>Actinomycetota</taxon>
        <taxon>Actinomycetes</taxon>
        <taxon>Micrococcales</taxon>
        <taxon>Ornithinimicrobiaceae</taxon>
        <taxon>Ornithinimicrobium</taxon>
    </lineage>
</organism>
<reference evidence="11" key="1">
    <citation type="submission" date="2022-06" db="EMBL/GenBank/DDBJ databases">
        <title>Ornithinimicrobium HY1793.</title>
        <authorList>
            <person name="Huang Y."/>
        </authorList>
    </citation>
    <scope>NUCLEOTIDE SEQUENCE</scope>
    <source>
        <strain evidence="11">HY1793</strain>
    </source>
</reference>
<dbReference type="Pfam" id="PF01061">
    <property type="entry name" value="ABC2_membrane"/>
    <property type="match status" value="1"/>
</dbReference>
<protein>
    <recommendedName>
        <fullName evidence="9">Transport permease protein</fullName>
    </recommendedName>
</protein>
<feature type="transmembrane region" description="Helical" evidence="9">
    <location>
        <begin position="163"/>
        <end position="182"/>
    </location>
</feature>
<dbReference type="InterPro" id="IPR047817">
    <property type="entry name" value="ABC2_TM_bact-type"/>
</dbReference>
<feature type="transmembrane region" description="Helical" evidence="9">
    <location>
        <begin position="132"/>
        <end position="156"/>
    </location>
</feature>
<evidence type="ECO:0000256" key="4">
    <source>
        <dbReference type="ARBA" id="ARBA00022475"/>
    </source>
</evidence>
<feature type="domain" description="ABC transmembrane type-2" evidence="10">
    <location>
        <begin position="22"/>
        <end position="247"/>
    </location>
</feature>
<dbReference type="InterPro" id="IPR000412">
    <property type="entry name" value="ABC_2_transport"/>
</dbReference>
<evidence type="ECO:0000256" key="7">
    <source>
        <dbReference type="ARBA" id="ARBA00023136"/>
    </source>
</evidence>
<dbReference type="PANTHER" id="PTHR30294:SF38">
    <property type="entry name" value="TRANSPORT PERMEASE PROTEIN"/>
    <property type="match status" value="1"/>
</dbReference>
<evidence type="ECO:0000256" key="1">
    <source>
        <dbReference type="ARBA" id="ARBA00004651"/>
    </source>
</evidence>
<keyword evidence="6 9" id="KW-1133">Transmembrane helix</keyword>
<keyword evidence="8" id="KW-0046">Antibiotic resistance</keyword>
<feature type="transmembrane region" description="Helical" evidence="9">
    <location>
        <begin position="226"/>
        <end position="244"/>
    </location>
</feature>
<evidence type="ECO:0000256" key="8">
    <source>
        <dbReference type="ARBA" id="ARBA00023251"/>
    </source>
</evidence>
<evidence type="ECO:0000256" key="5">
    <source>
        <dbReference type="ARBA" id="ARBA00022692"/>
    </source>
</evidence>
<comment type="similarity">
    <text evidence="2 9">Belongs to the ABC-2 integral membrane protein family.</text>
</comment>
<dbReference type="PANTHER" id="PTHR30294">
    <property type="entry name" value="MEMBRANE COMPONENT OF ABC TRANSPORTER YHHJ-RELATED"/>
    <property type="match status" value="1"/>
</dbReference>
<keyword evidence="7 9" id="KW-0472">Membrane</keyword>
<evidence type="ECO:0000256" key="2">
    <source>
        <dbReference type="ARBA" id="ARBA00007783"/>
    </source>
</evidence>
<evidence type="ECO:0000256" key="3">
    <source>
        <dbReference type="ARBA" id="ARBA00022448"/>
    </source>
</evidence>
<accession>A0ABY4YRP8</accession>
<keyword evidence="12" id="KW-1185">Reference proteome</keyword>
<dbReference type="RefSeq" id="WP_252592528.1">
    <property type="nucleotide sequence ID" value="NZ_CP099489.1"/>
</dbReference>
<dbReference type="EMBL" id="CP099489">
    <property type="protein sequence ID" value="USQ79451.1"/>
    <property type="molecule type" value="Genomic_DNA"/>
</dbReference>
<feature type="transmembrane region" description="Helical" evidence="9">
    <location>
        <begin position="54"/>
        <end position="76"/>
    </location>
</feature>
<keyword evidence="3 9" id="KW-0813">Transport</keyword>
<dbReference type="InterPro" id="IPR013525">
    <property type="entry name" value="ABC2_TM"/>
</dbReference>
<evidence type="ECO:0000313" key="12">
    <source>
        <dbReference type="Proteomes" id="UP001056455"/>
    </source>
</evidence>
<gene>
    <name evidence="11" type="ORF">NF556_17890</name>
</gene>
<proteinExistence type="inferred from homology"/>
<dbReference type="InterPro" id="IPR051449">
    <property type="entry name" value="ABC-2_transporter_component"/>
</dbReference>
<name>A0ABY4YRP8_9MICO</name>
<dbReference type="PIRSF" id="PIRSF006648">
    <property type="entry name" value="DrrB"/>
    <property type="match status" value="1"/>
</dbReference>
<feature type="transmembrane region" description="Helical" evidence="9">
    <location>
        <begin position="97"/>
        <end position="126"/>
    </location>
</feature>
<evidence type="ECO:0000313" key="11">
    <source>
        <dbReference type="EMBL" id="USQ79451.1"/>
    </source>
</evidence>
<evidence type="ECO:0000259" key="10">
    <source>
        <dbReference type="PROSITE" id="PS51012"/>
    </source>
</evidence>
<keyword evidence="5 9" id="KW-0812">Transmembrane</keyword>